<dbReference type="Proteomes" id="UP001174694">
    <property type="component" value="Unassembled WGS sequence"/>
</dbReference>
<proteinExistence type="predicted"/>
<evidence type="ECO:0000313" key="2">
    <source>
        <dbReference type="Proteomes" id="UP001174694"/>
    </source>
</evidence>
<organism evidence="1 2">
    <name type="scientific">Pleurostoma richardsiae</name>
    <dbReference type="NCBI Taxonomy" id="41990"/>
    <lineage>
        <taxon>Eukaryota</taxon>
        <taxon>Fungi</taxon>
        <taxon>Dikarya</taxon>
        <taxon>Ascomycota</taxon>
        <taxon>Pezizomycotina</taxon>
        <taxon>Sordariomycetes</taxon>
        <taxon>Sordariomycetidae</taxon>
        <taxon>Calosphaeriales</taxon>
        <taxon>Pleurostomataceae</taxon>
        <taxon>Pleurostoma</taxon>
    </lineage>
</organism>
<name>A0AA38RYH0_9PEZI</name>
<comment type="caution">
    <text evidence="1">The sequence shown here is derived from an EMBL/GenBank/DDBJ whole genome shotgun (WGS) entry which is preliminary data.</text>
</comment>
<evidence type="ECO:0000313" key="1">
    <source>
        <dbReference type="EMBL" id="KAJ9143326.1"/>
    </source>
</evidence>
<protein>
    <submittedName>
        <fullName evidence="1">Uncharacterized protein</fullName>
    </submittedName>
</protein>
<accession>A0AA38RYH0</accession>
<dbReference type="EMBL" id="JANBVO010000019">
    <property type="protein sequence ID" value="KAJ9143326.1"/>
    <property type="molecule type" value="Genomic_DNA"/>
</dbReference>
<gene>
    <name evidence="1" type="ORF">NKR23_g6548</name>
</gene>
<keyword evidence="2" id="KW-1185">Reference proteome</keyword>
<reference evidence="1" key="1">
    <citation type="submission" date="2022-07" db="EMBL/GenBank/DDBJ databases">
        <title>Fungi with potential for degradation of polypropylene.</title>
        <authorList>
            <person name="Gostincar C."/>
        </authorList>
    </citation>
    <scope>NUCLEOTIDE SEQUENCE</scope>
    <source>
        <strain evidence="1">EXF-13308</strain>
    </source>
</reference>
<sequence length="85" mass="9373">MGTISTDLPMPYMLGVGSNLTIRCQFMYEREDVKGLVKLAESGLLKLVAAGEYEICGRFKLDEIEECMRVTSASSRAGQIVLIKP</sequence>
<dbReference type="AlphaFoldDB" id="A0AA38RYH0"/>